<evidence type="ECO:0000313" key="1">
    <source>
        <dbReference type="EMBL" id="MCI4684510.1"/>
    </source>
</evidence>
<sequence>MNWRALMSTRPSAAGALRPPALKFWLANGLILAALYLLVVQPIRAAIARGEEALTERRATLARYEAVAAQAARIENYAKSVAAGNDRGQFIAGDNDGIVAANLQTRLKAAADGAKVSVRSLQALPSKTLRGSTLFGARLEVGGTIGSVRALVRDLEGGQPVLVIGGADLRGQTSVWGAPEGKEPEIEAAFDVFGAPAPHPPR</sequence>
<gene>
    <name evidence="1" type="ORF">K2U94_17350</name>
</gene>
<keyword evidence="2" id="KW-1185">Reference proteome</keyword>
<dbReference type="RefSeq" id="WP_243068402.1">
    <property type="nucleotide sequence ID" value="NZ_JAIVFK010000001.1"/>
</dbReference>
<proteinExistence type="predicted"/>
<organism evidence="1 2">
    <name type="scientific">Candidatus Rhodoblastus alkanivorans</name>
    <dbReference type="NCBI Taxonomy" id="2954117"/>
    <lineage>
        <taxon>Bacteria</taxon>
        <taxon>Pseudomonadati</taxon>
        <taxon>Pseudomonadota</taxon>
        <taxon>Alphaproteobacteria</taxon>
        <taxon>Hyphomicrobiales</taxon>
        <taxon>Rhodoblastaceae</taxon>
        <taxon>Rhodoblastus</taxon>
    </lineage>
</organism>
<comment type="caution">
    <text evidence="1">The sequence shown here is derived from an EMBL/GenBank/DDBJ whole genome shotgun (WGS) entry which is preliminary data.</text>
</comment>
<dbReference type="NCBIfam" id="NF040576">
    <property type="entry name" value="T2SS_GspM_XpsM"/>
    <property type="match status" value="1"/>
</dbReference>
<protein>
    <submittedName>
        <fullName evidence="1">General secretion pathway protein GspM</fullName>
    </submittedName>
</protein>
<dbReference type="Pfam" id="PF10741">
    <property type="entry name" value="T2SSM_b"/>
    <property type="match status" value="1"/>
</dbReference>
<name>A0ABS9ZAZ4_9HYPH</name>
<evidence type="ECO:0000313" key="2">
    <source>
        <dbReference type="Proteomes" id="UP001139104"/>
    </source>
</evidence>
<dbReference type="Proteomes" id="UP001139104">
    <property type="component" value="Unassembled WGS sequence"/>
</dbReference>
<dbReference type="EMBL" id="JAIVFP010000001">
    <property type="protein sequence ID" value="MCI4684510.1"/>
    <property type="molecule type" value="Genomic_DNA"/>
</dbReference>
<reference evidence="1" key="1">
    <citation type="journal article" date="2022" name="ISME J.">
        <title>Identification of active gaseous-alkane degraders at natural gas seeps.</title>
        <authorList>
            <person name="Farhan Ul Haque M."/>
            <person name="Hernandez M."/>
            <person name="Crombie A.T."/>
            <person name="Murrell J.C."/>
        </authorList>
    </citation>
    <scope>NUCLEOTIDE SEQUENCE</scope>
    <source>
        <strain evidence="1">PC2</strain>
    </source>
</reference>
<accession>A0ABS9ZAZ4</accession>
<dbReference type="InterPro" id="IPR034756">
    <property type="entry name" value="T2SSM_b"/>
</dbReference>